<proteinExistence type="predicted"/>
<evidence type="ECO:0000313" key="2">
    <source>
        <dbReference type="EMBL" id="GJU09146.1"/>
    </source>
</evidence>
<keyword evidence="3" id="KW-1185">Reference proteome</keyword>
<name>A0ABQ5J9E9_9ASTR</name>
<feature type="compositionally biased region" description="Acidic residues" evidence="1">
    <location>
        <begin position="100"/>
        <end position="109"/>
    </location>
</feature>
<feature type="region of interest" description="Disordered" evidence="1">
    <location>
        <begin position="100"/>
        <end position="126"/>
    </location>
</feature>
<dbReference type="EMBL" id="BQNB010021701">
    <property type="protein sequence ID" value="GJU09146.1"/>
    <property type="molecule type" value="Genomic_DNA"/>
</dbReference>
<comment type="caution">
    <text evidence="2">The sequence shown here is derived from an EMBL/GenBank/DDBJ whole genome shotgun (WGS) entry which is preliminary data.</text>
</comment>
<reference evidence="2" key="1">
    <citation type="journal article" date="2022" name="Int. J. Mol. Sci.">
        <title>Draft Genome of Tanacetum Coccineum: Genomic Comparison of Closely Related Tanacetum-Family Plants.</title>
        <authorList>
            <person name="Yamashiro T."/>
            <person name="Shiraishi A."/>
            <person name="Nakayama K."/>
            <person name="Satake H."/>
        </authorList>
    </citation>
    <scope>NUCLEOTIDE SEQUENCE</scope>
</reference>
<reference evidence="2" key="2">
    <citation type="submission" date="2022-01" db="EMBL/GenBank/DDBJ databases">
        <authorList>
            <person name="Yamashiro T."/>
            <person name="Shiraishi A."/>
            <person name="Satake H."/>
            <person name="Nakayama K."/>
        </authorList>
    </citation>
    <scope>NUCLEOTIDE SEQUENCE</scope>
</reference>
<sequence>MAAPIISISSDSFKESVGSHAPRVILFGAIPAIIPVIPKVPIVPADPIVRLEVGAVPIVLPTGVLDLVDYSSSSDSDPSEDSLPLAPNFPLVLPFLCSDDSEVDGESEPAEQRPVLSSYDTLAPLS</sequence>
<gene>
    <name evidence="2" type="ORF">Tco_1125576</name>
</gene>
<protein>
    <submittedName>
        <fullName evidence="2">Uncharacterized protein</fullName>
    </submittedName>
</protein>
<evidence type="ECO:0000313" key="3">
    <source>
        <dbReference type="Proteomes" id="UP001151760"/>
    </source>
</evidence>
<accession>A0ABQ5J9E9</accession>
<evidence type="ECO:0000256" key="1">
    <source>
        <dbReference type="SAM" id="MobiDB-lite"/>
    </source>
</evidence>
<organism evidence="2 3">
    <name type="scientific">Tanacetum coccineum</name>
    <dbReference type="NCBI Taxonomy" id="301880"/>
    <lineage>
        <taxon>Eukaryota</taxon>
        <taxon>Viridiplantae</taxon>
        <taxon>Streptophyta</taxon>
        <taxon>Embryophyta</taxon>
        <taxon>Tracheophyta</taxon>
        <taxon>Spermatophyta</taxon>
        <taxon>Magnoliopsida</taxon>
        <taxon>eudicotyledons</taxon>
        <taxon>Gunneridae</taxon>
        <taxon>Pentapetalae</taxon>
        <taxon>asterids</taxon>
        <taxon>campanulids</taxon>
        <taxon>Asterales</taxon>
        <taxon>Asteraceae</taxon>
        <taxon>Asteroideae</taxon>
        <taxon>Anthemideae</taxon>
        <taxon>Anthemidinae</taxon>
        <taxon>Tanacetum</taxon>
    </lineage>
</organism>
<dbReference type="Proteomes" id="UP001151760">
    <property type="component" value="Unassembled WGS sequence"/>
</dbReference>